<dbReference type="InterPro" id="IPR000276">
    <property type="entry name" value="GPCR_Rhodpsn"/>
</dbReference>
<feature type="compositionally biased region" description="Basic residues" evidence="11">
    <location>
        <begin position="358"/>
        <end position="368"/>
    </location>
</feature>
<evidence type="ECO:0000256" key="5">
    <source>
        <dbReference type="ARBA" id="ARBA00022989"/>
    </source>
</evidence>
<dbReference type="Proteomes" id="UP000494163">
    <property type="component" value="Chromosome 3R"/>
</dbReference>
<dbReference type="InterPro" id="IPR017452">
    <property type="entry name" value="GPCR_Rhodpsn_7TM"/>
</dbReference>
<feature type="transmembrane region" description="Helical" evidence="12">
    <location>
        <begin position="421"/>
        <end position="443"/>
    </location>
</feature>
<keyword evidence="6 10" id="KW-0297">G-protein coupled receptor</keyword>
<evidence type="ECO:0000256" key="4">
    <source>
        <dbReference type="ARBA" id="ARBA00022692"/>
    </source>
</evidence>
<feature type="compositionally biased region" description="Gly residues" evidence="11">
    <location>
        <begin position="341"/>
        <end position="354"/>
    </location>
</feature>
<dbReference type="SUPFAM" id="SSF81321">
    <property type="entry name" value="Family A G protein-coupled receptor-like"/>
    <property type="match status" value="1"/>
</dbReference>
<feature type="transmembrane region" description="Helical" evidence="12">
    <location>
        <begin position="455"/>
        <end position="478"/>
    </location>
</feature>
<dbReference type="PROSITE" id="PS50262">
    <property type="entry name" value="G_PROTEIN_RECEP_F1_2"/>
    <property type="match status" value="1"/>
</dbReference>
<dbReference type="FunFam" id="1.20.1070.10:FF:000282">
    <property type="entry name" value="Dopamine receptor 2"/>
    <property type="match status" value="1"/>
</dbReference>
<dbReference type="PANTHER" id="PTHR24248">
    <property type="entry name" value="ADRENERGIC RECEPTOR-RELATED G-PROTEIN COUPLED RECEPTOR"/>
    <property type="match status" value="1"/>
</dbReference>
<keyword evidence="15" id="KW-1185">Reference proteome</keyword>
<dbReference type="PRINTS" id="PR00237">
    <property type="entry name" value="GPCRRHODOPSN"/>
</dbReference>
<dbReference type="Gene3D" id="1.20.1070.10">
    <property type="entry name" value="Rhodopsin 7-helix transmembrane proteins"/>
    <property type="match status" value="1"/>
</dbReference>
<evidence type="ECO:0000256" key="6">
    <source>
        <dbReference type="ARBA" id="ARBA00023040"/>
    </source>
</evidence>
<evidence type="ECO:0000256" key="1">
    <source>
        <dbReference type="ARBA" id="ARBA00004651"/>
    </source>
</evidence>
<keyword evidence="3" id="KW-1003">Cell membrane</keyword>
<keyword evidence="9 10" id="KW-0807">Transducer</keyword>
<feature type="compositionally biased region" description="Polar residues" evidence="11">
    <location>
        <begin position="538"/>
        <end position="547"/>
    </location>
</feature>
<dbReference type="Pfam" id="PF00001">
    <property type="entry name" value="7tm_1"/>
    <property type="match status" value="1"/>
</dbReference>
<evidence type="ECO:0000256" key="7">
    <source>
        <dbReference type="ARBA" id="ARBA00023136"/>
    </source>
</evidence>
<reference evidence="14 15" key="1">
    <citation type="submission" date="2015-08" db="EMBL/GenBank/DDBJ databases">
        <title>Ancestral chromatin configuration constrains chromatin evolution on differentiating sex chromosomes in Drosophila.</title>
        <authorList>
            <person name="Zhou Q."/>
            <person name="Bachtrog D."/>
        </authorList>
    </citation>
    <scope>NUCLEOTIDE SEQUENCE [LARGE SCALE GENOMIC DNA]</scope>
    <source>
        <tissue evidence="14">Whole larvae</tissue>
    </source>
</reference>
<evidence type="ECO:0000256" key="11">
    <source>
        <dbReference type="SAM" id="MobiDB-lite"/>
    </source>
</evidence>
<sequence length="696" mass="75224">MAMSSLLEDAESDASLQLAAPPETSAAQPIWELLRGNMLNQTRAPLFYNSYNISEDVYYYFNGFNAASMSTELVLNAAINASSGPGAAPASNTTSEPDLAEFLEALPNDRMGLLAFLFLFSFATVFGNSLVILAVIRERYLHTATNYFITSLAVADCLVGLVVMPFSALYEVLENTWFFGTDWCDIWRSLDVLFSTASILNLCVISLDRYWAITDPFSYPMRMTVKRAAGLIAAVWICSSAISFPAIVWWRAARDGEMPAYKCTFTEHLGYLVFSSTISFYLPLLVMVFTYCRIYRAAVIQTRSLKIGTKQVLMASGELQLTLRIHRGGTTRDPVNNTNQSGGGGGGGAGGGGSLSHSHSHSHHHNHHSGGTTTSTPEEPDDEPLSALHNNGLARHRHMGKNFSLSRKLAKFAKEKKAAKTLGIVMGVFIVCWLPFFVVNLLSGFCIECIEHEEIVSAIVTWLGWINSCMNPVIYACWSRDFRRAFVRLLCMCCPRKIRRKYQPTMRSKSQPSSCSTCSGSSNCGGNNVGSGVGARNSHQFHSSAAGTPSSSQRSCTRCQSFHRHHHRARRRSSGMQQRGDYSSTSAVNSAAKTIVTITAPPAAAASASSLHLGSGRPSSVSTLTLASVPPSLLLEAGLTAAAAGSSVQSQITTLEDVEDSDDSESDSVGVALVETTPQLEYQAGMASSSSSASVK</sequence>
<dbReference type="STRING" id="30019.A0A0M3QXN7"/>
<dbReference type="GO" id="GO:0004930">
    <property type="term" value="F:G protein-coupled receptor activity"/>
    <property type="evidence" value="ECO:0007669"/>
    <property type="project" value="UniProtKB-KW"/>
</dbReference>
<feature type="compositionally biased region" description="Basic residues" evidence="11">
    <location>
        <begin position="561"/>
        <end position="573"/>
    </location>
</feature>
<feature type="compositionally biased region" description="Polar residues" evidence="11">
    <location>
        <begin position="574"/>
        <end position="586"/>
    </location>
</feature>
<dbReference type="GO" id="GO:0043410">
    <property type="term" value="P:positive regulation of MAPK cascade"/>
    <property type="evidence" value="ECO:0007669"/>
    <property type="project" value="TreeGrafter"/>
</dbReference>
<dbReference type="CDD" id="cd15067">
    <property type="entry name" value="7tmA_Dop1R2-like"/>
    <property type="match status" value="1"/>
</dbReference>
<evidence type="ECO:0000313" key="15">
    <source>
        <dbReference type="Proteomes" id="UP000494163"/>
    </source>
</evidence>
<keyword evidence="5 12" id="KW-1133">Transmembrane helix</keyword>
<feature type="compositionally biased region" description="Low complexity" evidence="11">
    <location>
        <begin position="548"/>
        <end position="560"/>
    </location>
</feature>
<dbReference type="PROSITE" id="PS00237">
    <property type="entry name" value="G_PROTEIN_RECEP_F1_1"/>
    <property type="match status" value="1"/>
</dbReference>
<accession>A0A0M3QXN7</accession>
<evidence type="ECO:0000259" key="13">
    <source>
        <dbReference type="PROSITE" id="PS50262"/>
    </source>
</evidence>
<evidence type="ECO:0000256" key="12">
    <source>
        <dbReference type="SAM" id="Phobius"/>
    </source>
</evidence>
<feature type="domain" description="G-protein coupled receptors family 1 profile" evidence="13">
    <location>
        <begin position="127"/>
        <end position="475"/>
    </location>
</feature>
<feature type="region of interest" description="Disordered" evidence="11">
    <location>
        <begin position="327"/>
        <end position="388"/>
    </location>
</feature>
<dbReference type="EMBL" id="CP012526">
    <property type="protein sequence ID" value="ALC46189.1"/>
    <property type="molecule type" value="Genomic_DNA"/>
</dbReference>
<name>A0A0M3QXN7_DROBS</name>
<dbReference type="OMA" id="DRTLMXR"/>
<proteinExistence type="inferred from homology"/>
<organism evidence="14 15">
    <name type="scientific">Drosophila busckii</name>
    <name type="common">Fruit fly</name>
    <dbReference type="NCBI Taxonomy" id="30019"/>
    <lineage>
        <taxon>Eukaryota</taxon>
        <taxon>Metazoa</taxon>
        <taxon>Ecdysozoa</taxon>
        <taxon>Arthropoda</taxon>
        <taxon>Hexapoda</taxon>
        <taxon>Insecta</taxon>
        <taxon>Pterygota</taxon>
        <taxon>Neoptera</taxon>
        <taxon>Endopterygota</taxon>
        <taxon>Diptera</taxon>
        <taxon>Brachycera</taxon>
        <taxon>Muscomorpha</taxon>
        <taxon>Ephydroidea</taxon>
        <taxon>Drosophilidae</taxon>
        <taxon>Drosophila</taxon>
    </lineage>
</organism>
<gene>
    <name evidence="14" type="ORF">Dbus_chr3Rg939</name>
</gene>
<dbReference type="PANTHER" id="PTHR24248:SF185">
    <property type="entry name" value="DOPAMINE RECEPTOR 2"/>
    <property type="match status" value="1"/>
</dbReference>
<dbReference type="GO" id="GO:0071880">
    <property type="term" value="P:adenylate cyclase-activating adrenergic receptor signaling pathway"/>
    <property type="evidence" value="ECO:0007669"/>
    <property type="project" value="TreeGrafter"/>
</dbReference>
<evidence type="ECO:0000256" key="10">
    <source>
        <dbReference type="RuleBase" id="RU000688"/>
    </source>
</evidence>
<feature type="transmembrane region" description="Helical" evidence="12">
    <location>
        <begin position="270"/>
        <end position="294"/>
    </location>
</feature>
<evidence type="ECO:0000256" key="9">
    <source>
        <dbReference type="ARBA" id="ARBA00023224"/>
    </source>
</evidence>
<protein>
    <submittedName>
        <fullName evidence="14">DopR2</fullName>
    </submittedName>
</protein>
<feature type="transmembrane region" description="Helical" evidence="12">
    <location>
        <begin position="147"/>
        <end position="166"/>
    </location>
</feature>
<dbReference type="GO" id="GO:0005886">
    <property type="term" value="C:plasma membrane"/>
    <property type="evidence" value="ECO:0007669"/>
    <property type="project" value="UniProtKB-SubCell"/>
</dbReference>
<feature type="transmembrane region" description="Helical" evidence="12">
    <location>
        <begin position="113"/>
        <end position="135"/>
    </location>
</feature>
<feature type="transmembrane region" description="Helical" evidence="12">
    <location>
        <begin position="186"/>
        <end position="207"/>
    </location>
</feature>
<dbReference type="OrthoDB" id="5957871at2759"/>
<evidence type="ECO:0000313" key="14">
    <source>
        <dbReference type="EMBL" id="ALC46189.1"/>
    </source>
</evidence>
<keyword evidence="8 10" id="KW-0675">Receptor</keyword>
<keyword evidence="7 12" id="KW-0472">Membrane</keyword>
<feature type="region of interest" description="Disordered" evidence="11">
    <location>
        <begin position="538"/>
        <end position="586"/>
    </location>
</feature>
<evidence type="ECO:0000256" key="3">
    <source>
        <dbReference type="ARBA" id="ARBA00022475"/>
    </source>
</evidence>
<dbReference type="SMART" id="SM01381">
    <property type="entry name" value="7TM_GPCR_Srsx"/>
    <property type="match status" value="1"/>
</dbReference>
<comment type="subcellular location">
    <subcellularLocation>
        <location evidence="1">Cell membrane</location>
        <topology evidence="1">Multi-pass membrane protein</topology>
    </subcellularLocation>
</comment>
<feature type="transmembrane region" description="Helical" evidence="12">
    <location>
        <begin position="228"/>
        <end position="250"/>
    </location>
</feature>
<keyword evidence="4 10" id="KW-0812">Transmembrane</keyword>
<evidence type="ECO:0000256" key="2">
    <source>
        <dbReference type="ARBA" id="ARBA00010663"/>
    </source>
</evidence>
<comment type="similarity">
    <text evidence="2 10">Belongs to the G-protein coupled receptor 1 family.</text>
</comment>
<evidence type="ECO:0000256" key="8">
    <source>
        <dbReference type="ARBA" id="ARBA00023170"/>
    </source>
</evidence>
<dbReference type="AlphaFoldDB" id="A0A0M3QXN7"/>